<evidence type="ECO:0000256" key="1">
    <source>
        <dbReference type="SAM" id="MobiDB-lite"/>
    </source>
</evidence>
<dbReference type="EMBL" id="HAEB01013330">
    <property type="protein sequence ID" value="SBQ59857.1"/>
    <property type="molecule type" value="Transcribed_RNA"/>
</dbReference>
<evidence type="ECO:0000313" key="4">
    <source>
        <dbReference type="EMBL" id="SBQ59857.1"/>
    </source>
</evidence>
<proteinExistence type="predicted"/>
<feature type="non-terminal residue" evidence="4">
    <location>
        <position position="1"/>
    </location>
</feature>
<reference evidence="4" key="2">
    <citation type="submission" date="2016-06" db="EMBL/GenBank/DDBJ databases">
        <title>The genome of a short-lived fish provides insights into sex chromosome evolution and the genetic control of aging.</title>
        <authorList>
            <person name="Reichwald K."/>
            <person name="Felder M."/>
            <person name="Petzold A."/>
            <person name="Koch P."/>
            <person name="Groth M."/>
            <person name="Platzer M."/>
        </authorList>
    </citation>
    <scope>NUCLEOTIDE SEQUENCE</scope>
    <source>
        <tissue evidence="4">Brain</tissue>
    </source>
</reference>
<dbReference type="AlphaFoldDB" id="A0A1A8FLL7"/>
<evidence type="ECO:0000256" key="3">
    <source>
        <dbReference type="SAM" id="SignalP"/>
    </source>
</evidence>
<feature type="signal peptide" evidence="3">
    <location>
        <begin position="1"/>
        <end position="34"/>
    </location>
</feature>
<feature type="compositionally biased region" description="Low complexity" evidence="1">
    <location>
        <begin position="91"/>
        <end position="107"/>
    </location>
</feature>
<feature type="chain" id="PRO_5008370002" evidence="3">
    <location>
        <begin position="35"/>
        <end position="334"/>
    </location>
</feature>
<keyword evidence="2" id="KW-1133">Transmembrane helix</keyword>
<organism evidence="4">
    <name type="scientific">Nothobranchius korthausae</name>
    <dbReference type="NCBI Taxonomy" id="1143690"/>
    <lineage>
        <taxon>Eukaryota</taxon>
        <taxon>Metazoa</taxon>
        <taxon>Chordata</taxon>
        <taxon>Craniata</taxon>
        <taxon>Vertebrata</taxon>
        <taxon>Euteleostomi</taxon>
        <taxon>Actinopterygii</taxon>
        <taxon>Neopterygii</taxon>
        <taxon>Teleostei</taxon>
        <taxon>Neoteleostei</taxon>
        <taxon>Acanthomorphata</taxon>
        <taxon>Ovalentaria</taxon>
        <taxon>Atherinomorphae</taxon>
        <taxon>Cyprinodontiformes</taxon>
        <taxon>Nothobranchiidae</taxon>
        <taxon>Nothobranchius</taxon>
    </lineage>
</organism>
<feature type="compositionally biased region" description="Polar residues" evidence="1">
    <location>
        <begin position="108"/>
        <end position="127"/>
    </location>
</feature>
<feature type="transmembrane region" description="Helical" evidence="2">
    <location>
        <begin position="267"/>
        <end position="285"/>
    </location>
</feature>
<keyword evidence="3" id="KW-0732">Signal</keyword>
<feature type="region of interest" description="Disordered" evidence="1">
    <location>
        <begin position="43"/>
        <end position="239"/>
    </location>
</feature>
<sequence length="334" mass="37208">HISNMATFRNLCRSRRNLFAVCLIIFLQVWATDCVPVTANITTNETGDNLTSQRHANVSQRTDEKDPSTNKQSPENATLTMEPNTLTARNPETIAAKTETKTTPTTTQQKMSSLTKESQATIKMNSFSKKEDAVSTVKKPATKAPPQTSPRHPSVAPASSVKVPKPTDLVPHVSEAPGNDFRSPESPVPLTKEDTDPDLMANTSQPIVLDPDDYSRDDDGDEEDLSDMSSVTNSNKANNEQLADESQFLTTNKEVNSGSSEEEDSHFFFHLIIVAFLVAVIYITYHNKRKILLLVQSQRWKEGLCSRNNVKYQRLSLNVNEAMPSLKMTKDYVF</sequence>
<feature type="compositionally biased region" description="Polar residues" evidence="1">
    <location>
        <begin position="43"/>
        <end position="60"/>
    </location>
</feature>
<evidence type="ECO:0000256" key="2">
    <source>
        <dbReference type="SAM" id="Phobius"/>
    </source>
</evidence>
<dbReference type="PANTHER" id="PTHR16502">
    <property type="entry name" value="KERATINOCYTE-ASSOCIATED TRANSMEMBRANE PROTEIN 2"/>
    <property type="match status" value="1"/>
</dbReference>
<keyword evidence="2" id="KW-0812">Transmembrane</keyword>
<accession>A0A1A8FLL7</accession>
<name>A0A1A8FLL7_9TELE</name>
<dbReference type="Pfam" id="PF17818">
    <property type="entry name" value="KCT2"/>
    <property type="match status" value="1"/>
</dbReference>
<feature type="compositionally biased region" description="Acidic residues" evidence="1">
    <location>
        <begin position="210"/>
        <end position="226"/>
    </location>
</feature>
<keyword evidence="2" id="KW-0472">Membrane</keyword>
<feature type="compositionally biased region" description="Polar residues" evidence="1">
    <location>
        <begin position="69"/>
        <end position="90"/>
    </location>
</feature>
<gene>
    <name evidence="4" type="primary">C21H5ORF15</name>
</gene>
<dbReference type="PANTHER" id="PTHR16502:SF0">
    <property type="entry name" value="KERATINOCYTE-ASSOCIATED TRANSMEMBRANE PROTEIN 2"/>
    <property type="match status" value="1"/>
</dbReference>
<dbReference type="InterPro" id="IPR037645">
    <property type="entry name" value="KCT2"/>
</dbReference>
<protein>
    <submittedName>
        <fullName evidence="4">Chromosome 5 open reading frame 15</fullName>
    </submittedName>
</protein>
<reference evidence="4" key="1">
    <citation type="submission" date="2016-05" db="EMBL/GenBank/DDBJ databases">
        <authorList>
            <person name="Lavstsen T."/>
            <person name="Jespersen J.S."/>
        </authorList>
    </citation>
    <scope>NUCLEOTIDE SEQUENCE</scope>
    <source>
        <tissue evidence="4">Brain</tissue>
    </source>
</reference>